<gene>
    <name evidence="3" type="ORF">CLV45_0683</name>
</gene>
<dbReference type="InterPro" id="IPR015943">
    <property type="entry name" value="WD40/YVTN_repeat-like_dom_sf"/>
</dbReference>
<evidence type="ECO:0000256" key="1">
    <source>
        <dbReference type="SAM" id="SignalP"/>
    </source>
</evidence>
<protein>
    <submittedName>
        <fullName evidence="3">Putative secreted protein (Por secretion system target)</fullName>
    </submittedName>
</protein>
<feature type="signal peptide" evidence="1">
    <location>
        <begin position="1"/>
        <end position="21"/>
    </location>
</feature>
<dbReference type="CDD" id="cd15482">
    <property type="entry name" value="Sialidase_non-viral"/>
    <property type="match status" value="1"/>
</dbReference>
<dbReference type="Pfam" id="PF18962">
    <property type="entry name" value="Por_Secre_tail"/>
    <property type="match status" value="1"/>
</dbReference>
<feature type="chain" id="PRO_5014954952" evidence="1">
    <location>
        <begin position="22"/>
        <end position="473"/>
    </location>
</feature>
<name>A0A2M9BMT7_9BACT</name>
<organism evidence="3 4">
    <name type="scientific">Hymenobacter chitinivorans DSM 11115</name>
    <dbReference type="NCBI Taxonomy" id="1121954"/>
    <lineage>
        <taxon>Bacteria</taxon>
        <taxon>Pseudomonadati</taxon>
        <taxon>Bacteroidota</taxon>
        <taxon>Cytophagia</taxon>
        <taxon>Cytophagales</taxon>
        <taxon>Hymenobacteraceae</taxon>
        <taxon>Hymenobacter</taxon>
    </lineage>
</organism>
<evidence type="ECO:0000313" key="3">
    <source>
        <dbReference type="EMBL" id="PJJ59267.1"/>
    </source>
</evidence>
<dbReference type="NCBIfam" id="TIGR04183">
    <property type="entry name" value="Por_Secre_tail"/>
    <property type="match status" value="1"/>
</dbReference>
<feature type="domain" description="Secretion system C-terminal sorting" evidence="2">
    <location>
        <begin position="399"/>
        <end position="470"/>
    </location>
</feature>
<dbReference type="RefSeq" id="WP_100334992.1">
    <property type="nucleotide sequence ID" value="NZ_PGFA01000001.1"/>
</dbReference>
<dbReference type="EMBL" id="PGFA01000001">
    <property type="protein sequence ID" value="PJJ59267.1"/>
    <property type="molecule type" value="Genomic_DNA"/>
</dbReference>
<keyword evidence="4" id="KW-1185">Reference proteome</keyword>
<evidence type="ECO:0000259" key="2">
    <source>
        <dbReference type="Pfam" id="PF18962"/>
    </source>
</evidence>
<dbReference type="AlphaFoldDB" id="A0A2M9BMT7"/>
<proteinExistence type="predicted"/>
<dbReference type="Proteomes" id="UP000228535">
    <property type="component" value="Unassembled WGS sequence"/>
</dbReference>
<reference evidence="3 4" key="1">
    <citation type="submission" date="2017-11" db="EMBL/GenBank/DDBJ databases">
        <title>Genomic Encyclopedia of Archaeal and Bacterial Type Strains, Phase II (KMG-II): From Individual Species to Whole Genera.</title>
        <authorList>
            <person name="Goeker M."/>
        </authorList>
    </citation>
    <scope>NUCLEOTIDE SEQUENCE [LARGE SCALE GENOMIC DNA]</scope>
    <source>
        <strain evidence="3 4">DSM 11115</strain>
    </source>
</reference>
<dbReference type="InterPro" id="IPR026444">
    <property type="entry name" value="Secre_tail"/>
</dbReference>
<comment type="caution">
    <text evidence="3">The sequence shown here is derived from an EMBL/GenBank/DDBJ whole genome shotgun (WGS) entry which is preliminary data.</text>
</comment>
<sequence>MRFKRLLILLLSGTCWLSARAQSPWEAVPSAPNYFTDIPAGNVTDFKSPQPNVVWGMFTKAPVRGFYSSTVMRTTDNGQTWEQQQVAGGTFTTPASGTFAGNLFALNDQRAWLITRDAVSGTRTLLRTTAGPANFSVVAAALPAAFDRVYFFTPTTGVAFVATAPGSSWQIYRTTDGGSTWTMVANTPQAVLGGSAGSNEALLSTYTLLGNSLWLSTSGNSILRTTDAGLTWSSTPSGISLTGLSFRDGLHGLAFGNVAGSGYDPVPGTERLLRTSDGGTSWTPVVTQGPVRSRVLTAIPGSAGVYVSWGSYSIDSNYRLVGANLSISRDEGSTWQSIIADENLRYSQLAASEDGKLWLATEFDYSPGRSTYNQYMIMRYKGPAVLKSVSAQKVLALSLYPNPTTGVVQLAAPAVGGEQLTVYDLAGRVQQTQQLQKGQQQLDLSDRAAGVYQILLTTRQGQRYTEKLLVTAQ</sequence>
<accession>A0A2M9BMT7</accession>
<dbReference type="OrthoDB" id="9813892at2"/>
<keyword evidence="1" id="KW-0732">Signal</keyword>
<dbReference type="SUPFAM" id="SSF110296">
    <property type="entry name" value="Oligoxyloglucan reducing end-specific cellobiohydrolase"/>
    <property type="match status" value="1"/>
</dbReference>
<evidence type="ECO:0000313" key="4">
    <source>
        <dbReference type="Proteomes" id="UP000228535"/>
    </source>
</evidence>
<dbReference type="Gene3D" id="2.130.10.10">
    <property type="entry name" value="YVTN repeat-like/Quinoprotein amine dehydrogenase"/>
    <property type="match status" value="2"/>
</dbReference>